<dbReference type="Pfam" id="PF19580">
    <property type="entry name" value="Exo_endo_phos_3"/>
    <property type="match status" value="1"/>
</dbReference>
<sequence>MKIAKKQLLILTTILAMLVSYIAPIGSVASASDYLTVQEAIENNTGTGTVTGYIVGHTTATNSYDFEGDFSNDYNIAIADSVDETDPSKILPVQLPNTFRAKFGLQTNPDNIGKKVIITGNLTAYFTVPGLKDATAISFDGEQPDEPTPYEGIEGLRIHDIQGEAHASPYNSEKVKGVEGIVTHVVDASNFYVQDAQPDDNDKTSEALLVYKPAHGVNVGDAVSVDGQVKEWVLDGYSEKLDTDLAMTEINAQYGNVIVSSADNELPESLVIGEDLIPPTEVIDNDQFSEFDPGQDGIDFYESVEGMRVSLDSPTVTGPQKYGEVPVITGKVDGKAYTKEGAPLLTKENQNPERMFLLLDNRDYVAKTGDQFNGTVTGVVSYGFSNFKILVNEENLPELSEREFTSEVTTIEKEEDKLTVAGYNIENFAASDTEKRDKLAKSMVKNLNSPDIIGLVEVLDESGTTDDGVVKADANYKALSDAIAGFGGPTYAWTEVAPENKVDGGVPGGNIRVGYLYNPERVTLAEGTKGDATTAVAYEDGALTLNPGRIDPTNPAFDDSRKPLAAQFNFNGEDVIVINNHFNSKGGDQPLFGKNQPPVLGSEEQRLQIAEIVNSFVADIHDKNENANVVVMGDLNDFEYSAPLQTLKGDVLTNLVETLPVSERYTYTYQGNAQVLDHMLVSNRLAAGAEYDIVNFNSPYMEEHGRASDHDAYVGKFDLSVESNDEFDLSIMHTNDTHAHVEGYPRLFTAVNEIRAEKENALLLDAGDVFSGTLYFRQYEGLADLWFMNQLGFDAMTLGNHEFDKDSATLANFIKEMNFPMVSSNVTVTGDADLEPLMKNEIGTPGEGENIYPAIIKEVDGEKVGIFGLTTPDTEFISNPGDNVVFENAVEKSTATIEMLENEGVNKIIVLSHLGYSNDLDLAEEVDGIDIIVGGHSHTVLDEPVVIDKEEPTLVVQAGEYLNLLGLLDVTFNSEGVVTSHKGEVLDLENYDEDAEALAKVQEYKAPLEELKREVVGNTEVALNGERADVRRKETNLGNLIADGMVAKANESVKTHIGLQNGGGIRASIDAGDITLGEVLTTMPFGNNLVTLDLTGKEILDALEHSVARVEGTDAPGEFLQVSGINYKYDVNKPAGERVWFVEVKTDNGFEELDPEMMYSVATNAFTANGGDGYTMFKEAKEDGRQTELFVVDFEVFTSYLEKNSPITPEVEGRIVQEAAPEESTEFDLSIMHTNDTHAHVEGYPRLFTAVNEVRSEKENALLVDAGDVFSGTLYFRQYSGLADLWFMNELGYDAMTLGNHEFDKDSKTLGDFIKEMNFPMVSSNVTVTGDEELEPLVKNEIGTPGEGGNIYPAIIKEVDGEKVGIFGLTTPETEFLSSPGENVVFEDAAEKSAATVEMLQNEGVNKIIVLSHLGYSHDLELAEAVDGIDVIVGGHSHTVLEEPVVIEKEEPTLIVQAGEYLNLLGLLDVTFNAEGVVTSHEGEVLDLESYEEDAEALAKVNEFKAPLEEIKNEVVGKTKVALNGERADVRTKETNLGNLIADAMVAKANESVKTHIGLQNGGGIRASIDKGKITLGEVLTTMPFGNNLVTLDLTGQELLDALEHGVSGVETGEGRFLQVSGINFKYDINKPVGERVWFVEVKTDKGFEKIKTDKMYTVATNAFTADGGDGYTMFKTAKDEGRMTELYQVDYEVFTDYLAKNKKVAPKVEGRIIQEVQQDDSGDGDWQDDFFDFIKKLKDWLCTLFGLCGKP</sequence>
<name>A0A5D4U955_9BACI</name>
<dbReference type="Pfam" id="PF00149">
    <property type="entry name" value="Metallophos"/>
    <property type="match status" value="2"/>
</dbReference>
<dbReference type="CDD" id="cd04486">
    <property type="entry name" value="YhcR_OBF_like"/>
    <property type="match status" value="1"/>
</dbReference>
<evidence type="ECO:0000313" key="9">
    <source>
        <dbReference type="Proteomes" id="UP000324269"/>
    </source>
</evidence>
<dbReference type="GO" id="GO:0046872">
    <property type="term" value="F:metal ion binding"/>
    <property type="evidence" value="ECO:0007669"/>
    <property type="project" value="InterPro"/>
</dbReference>
<feature type="domain" description="Calcineurin-like phosphoesterase" evidence="4">
    <location>
        <begin position="730"/>
        <end position="939"/>
    </location>
</feature>
<dbReference type="GO" id="GO:0016788">
    <property type="term" value="F:hydrolase activity, acting on ester bonds"/>
    <property type="evidence" value="ECO:0007669"/>
    <property type="project" value="InterPro"/>
</dbReference>
<dbReference type="EMBL" id="VTEZ01000005">
    <property type="protein sequence ID" value="TYS83793.1"/>
    <property type="molecule type" value="Genomic_DNA"/>
</dbReference>
<dbReference type="Pfam" id="PF19886">
    <property type="entry name" value="DUF6359"/>
    <property type="match status" value="1"/>
</dbReference>
<protein>
    <recommendedName>
        <fullName evidence="10">Trifunctional nucleotide phosphoesterase protein YfkN</fullName>
    </recommendedName>
</protein>
<dbReference type="InterPro" id="IPR006146">
    <property type="entry name" value="5'-Nucleotdase_CS"/>
</dbReference>
<comment type="caution">
    <text evidence="8">The sequence shown here is derived from an EMBL/GenBank/DDBJ whole genome shotgun (WGS) entry which is preliminary data.</text>
</comment>
<dbReference type="PANTHER" id="PTHR11575">
    <property type="entry name" value="5'-NUCLEOTIDASE-RELATED"/>
    <property type="match status" value="1"/>
</dbReference>
<evidence type="ECO:0000313" key="8">
    <source>
        <dbReference type="EMBL" id="TYS83793.1"/>
    </source>
</evidence>
<dbReference type="GO" id="GO:0009166">
    <property type="term" value="P:nucleotide catabolic process"/>
    <property type="evidence" value="ECO:0007669"/>
    <property type="project" value="InterPro"/>
</dbReference>
<dbReference type="PROSITE" id="PS00785">
    <property type="entry name" value="5_NUCLEOTIDASE_1"/>
    <property type="match status" value="2"/>
</dbReference>
<dbReference type="RefSeq" id="WP_148970310.1">
    <property type="nucleotide sequence ID" value="NZ_JBNIKW010000005.1"/>
</dbReference>
<keyword evidence="3" id="KW-0732">Signal</keyword>
<dbReference type="PROSITE" id="PS00786">
    <property type="entry name" value="5_NUCLEOTIDASE_2"/>
    <property type="match status" value="2"/>
</dbReference>
<organism evidence="8 9">
    <name type="scientific">Rossellomorea aquimaris</name>
    <dbReference type="NCBI Taxonomy" id="189382"/>
    <lineage>
        <taxon>Bacteria</taxon>
        <taxon>Bacillati</taxon>
        <taxon>Bacillota</taxon>
        <taxon>Bacilli</taxon>
        <taxon>Bacillales</taxon>
        <taxon>Bacillaceae</taxon>
        <taxon>Rossellomorea</taxon>
    </lineage>
</organism>
<dbReference type="Gene3D" id="3.60.21.10">
    <property type="match status" value="2"/>
</dbReference>
<dbReference type="SUPFAM" id="SSF56300">
    <property type="entry name" value="Metallo-dependent phosphatases"/>
    <property type="match status" value="2"/>
</dbReference>
<proteinExistence type="predicted"/>
<feature type="domain" description="5'-Nucleotidase C-terminal" evidence="5">
    <location>
        <begin position="1515"/>
        <end position="1676"/>
    </location>
</feature>
<dbReference type="InterPro" id="IPR005135">
    <property type="entry name" value="Endo/exonuclease/phosphatase"/>
</dbReference>
<dbReference type="InterPro" id="IPR004843">
    <property type="entry name" value="Calcineurin-like_PHP"/>
</dbReference>
<dbReference type="InterPro" id="IPR008334">
    <property type="entry name" value="5'-Nucleotdase_C"/>
</dbReference>
<accession>A0A5D4U955</accession>
<feature type="domain" description="Calcineurin-like phosphoesterase" evidence="4">
    <location>
        <begin position="1230"/>
        <end position="1439"/>
    </location>
</feature>
<dbReference type="PRINTS" id="PR01607">
    <property type="entry name" value="APYRASEFAMLY"/>
</dbReference>
<dbReference type="InterPro" id="IPR036691">
    <property type="entry name" value="Endo/exonu/phosph_ase_sf"/>
</dbReference>
<dbReference type="OrthoDB" id="9801679at2"/>
<dbReference type="GO" id="GO:0005576">
    <property type="term" value="C:extracellular region"/>
    <property type="evidence" value="ECO:0007669"/>
    <property type="project" value="UniProtKB-SubCell"/>
</dbReference>
<evidence type="ECO:0000259" key="6">
    <source>
        <dbReference type="Pfam" id="PF19580"/>
    </source>
</evidence>
<dbReference type="InterPro" id="IPR006179">
    <property type="entry name" value="5_nucleotidase/apyrase"/>
</dbReference>
<feature type="domain" description="5'-Nucleotidase C-terminal" evidence="5">
    <location>
        <begin position="1015"/>
        <end position="1179"/>
    </location>
</feature>
<dbReference type="Proteomes" id="UP000324269">
    <property type="component" value="Unassembled WGS sequence"/>
</dbReference>
<gene>
    <name evidence="8" type="ORF">FZC85_17545</name>
</gene>
<dbReference type="InterPro" id="IPR045939">
    <property type="entry name" value="YhcR_N"/>
</dbReference>
<evidence type="ECO:0000259" key="4">
    <source>
        <dbReference type="Pfam" id="PF00149"/>
    </source>
</evidence>
<evidence type="ECO:0000256" key="1">
    <source>
        <dbReference type="ARBA" id="ARBA00004613"/>
    </source>
</evidence>
<evidence type="ECO:0008006" key="10">
    <source>
        <dbReference type="Google" id="ProtNLM"/>
    </source>
</evidence>
<dbReference type="FunFam" id="3.90.780.10:FF:000004">
    <property type="entry name" value="UDP-sugar hydrolase, putative"/>
    <property type="match status" value="2"/>
</dbReference>
<dbReference type="PANTHER" id="PTHR11575:SF24">
    <property type="entry name" value="5'-NUCLEOTIDASE"/>
    <property type="match status" value="1"/>
</dbReference>
<feature type="domain" description="Endonuclease YhcR N-terminal" evidence="7">
    <location>
        <begin position="35"/>
        <end position="140"/>
    </location>
</feature>
<feature type="domain" description="Endonuclease/exonuclease/phosphatase" evidence="6">
    <location>
        <begin position="551"/>
        <end position="690"/>
    </location>
</feature>
<dbReference type="Pfam" id="PF02872">
    <property type="entry name" value="5_nucleotid_C"/>
    <property type="match status" value="2"/>
</dbReference>
<evidence type="ECO:0000259" key="7">
    <source>
        <dbReference type="Pfam" id="PF19886"/>
    </source>
</evidence>
<keyword evidence="2" id="KW-0964">Secreted</keyword>
<dbReference type="Gene3D" id="3.90.780.10">
    <property type="entry name" value="5'-Nucleotidase, C-terminal domain"/>
    <property type="match status" value="2"/>
</dbReference>
<dbReference type="Gene3D" id="3.60.10.10">
    <property type="entry name" value="Endonuclease/exonuclease/phosphatase"/>
    <property type="match status" value="1"/>
</dbReference>
<reference evidence="8 9" key="1">
    <citation type="submission" date="2019-08" db="EMBL/GenBank/DDBJ databases">
        <title>Bacillus genomes from the desert of Cuatro Cienegas, Coahuila.</title>
        <authorList>
            <person name="Olmedo-Alvarez G."/>
        </authorList>
    </citation>
    <scope>NUCLEOTIDE SEQUENCE [LARGE SCALE GENOMIC DNA]</scope>
    <source>
        <strain evidence="8 9">CH87b_3T</strain>
    </source>
</reference>
<evidence type="ECO:0000259" key="5">
    <source>
        <dbReference type="Pfam" id="PF02872"/>
    </source>
</evidence>
<comment type="subcellular location">
    <subcellularLocation>
        <location evidence="1">Secreted</location>
    </subcellularLocation>
</comment>
<dbReference type="InterPro" id="IPR036907">
    <property type="entry name" value="5'-Nucleotdase_C_sf"/>
</dbReference>
<dbReference type="GO" id="GO:0000166">
    <property type="term" value="F:nucleotide binding"/>
    <property type="evidence" value="ECO:0007669"/>
    <property type="project" value="InterPro"/>
</dbReference>
<evidence type="ECO:0000256" key="3">
    <source>
        <dbReference type="ARBA" id="ARBA00022729"/>
    </source>
</evidence>
<dbReference type="SUPFAM" id="SSF56219">
    <property type="entry name" value="DNase I-like"/>
    <property type="match status" value="1"/>
</dbReference>
<dbReference type="SUPFAM" id="SSF55816">
    <property type="entry name" value="5'-nucleotidase (syn. UDP-sugar hydrolase), C-terminal domain"/>
    <property type="match status" value="2"/>
</dbReference>
<evidence type="ECO:0000256" key="2">
    <source>
        <dbReference type="ARBA" id="ARBA00022525"/>
    </source>
</evidence>
<dbReference type="InterPro" id="IPR029052">
    <property type="entry name" value="Metallo-depent_PP-like"/>
</dbReference>